<dbReference type="PRINTS" id="PR00344">
    <property type="entry name" value="BCTRLSENSOR"/>
</dbReference>
<evidence type="ECO:0000256" key="9">
    <source>
        <dbReference type="SAM" id="Phobius"/>
    </source>
</evidence>
<dbReference type="InterPro" id="IPR036097">
    <property type="entry name" value="HisK_dim/P_sf"/>
</dbReference>
<evidence type="ECO:0000256" key="6">
    <source>
        <dbReference type="ARBA" id="ARBA00022741"/>
    </source>
</evidence>
<feature type="transmembrane region" description="Helical" evidence="9">
    <location>
        <begin position="12"/>
        <end position="31"/>
    </location>
</feature>
<evidence type="ECO:0000256" key="4">
    <source>
        <dbReference type="ARBA" id="ARBA00022553"/>
    </source>
</evidence>
<dbReference type="PROSITE" id="PS50109">
    <property type="entry name" value="HIS_KIN"/>
    <property type="match status" value="1"/>
</dbReference>
<dbReference type="InterPro" id="IPR003660">
    <property type="entry name" value="HAMP_dom"/>
</dbReference>
<dbReference type="EMBL" id="LLZS01000003">
    <property type="protein sequence ID" value="KUR73214.1"/>
    <property type="molecule type" value="Genomic_DNA"/>
</dbReference>
<feature type="transmembrane region" description="Helical" evidence="9">
    <location>
        <begin position="154"/>
        <end position="175"/>
    </location>
</feature>
<dbReference type="AlphaFoldDB" id="A0A117UYK1"/>
<evidence type="ECO:0000259" key="10">
    <source>
        <dbReference type="PROSITE" id="PS50109"/>
    </source>
</evidence>
<dbReference type="InterPro" id="IPR005467">
    <property type="entry name" value="His_kinase_dom"/>
</dbReference>
<keyword evidence="13" id="KW-1185">Reference proteome</keyword>
<keyword evidence="7 12" id="KW-0418">Kinase</keyword>
<evidence type="ECO:0000313" key="12">
    <source>
        <dbReference type="EMBL" id="KUR73214.1"/>
    </source>
</evidence>
<dbReference type="Gene3D" id="1.10.287.130">
    <property type="match status" value="1"/>
</dbReference>
<feature type="domain" description="HAMP" evidence="11">
    <location>
        <begin position="176"/>
        <end position="227"/>
    </location>
</feature>
<evidence type="ECO:0000256" key="1">
    <source>
        <dbReference type="ARBA" id="ARBA00000085"/>
    </source>
</evidence>
<dbReference type="GO" id="GO:0000155">
    <property type="term" value="F:phosphorelay sensor kinase activity"/>
    <property type="evidence" value="ECO:0007669"/>
    <property type="project" value="InterPro"/>
</dbReference>
<evidence type="ECO:0000256" key="3">
    <source>
        <dbReference type="ARBA" id="ARBA00012438"/>
    </source>
</evidence>
<dbReference type="GO" id="GO:0005886">
    <property type="term" value="C:plasma membrane"/>
    <property type="evidence" value="ECO:0007669"/>
    <property type="project" value="TreeGrafter"/>
</dbReference>
<gene>
    <name evidence="12" type="ORF">AQZ52_06650</name>
</gene>
<sequence length="445" mass="48347">MGFRRLGLTERLLAILLLVAAVDFLANTYLFDSATTTAVQRDDAARIGELLALAARAVSREVPARRTEAARALATRHFELEWKPSAAPGELRSPDPALATRILAAGPELAAEGQRLIVRHTHGSRDVTGIVVLADGSALGFRTYAGEISLQLSFWQILPMLLPTLLLGALAWLMFRATMRSLQTLVKALRHIETPSPGGLPEQGPDEVRRLIRAFNQMQRRIQRQQAERTQSMLAIGHDLRTPLARLQLRLDGAALEEETRAELEHDIGEMRHLLESLQAFVEAGGTQIPPQRIDIAIMAATLVDSAADQGLDARYDGPDSFEIMARAVSIRRAMSNLIDNALHYAGNVRVTLARAGDAVEIRVEDDGPGIPQDRLEEVFQPFFRLDTARTRDTPGMGLGLSIVQAAVKLEGGTLTLHNKSRADGAGTGLAAIIRLPLPAGAKPA</sequence>
<dbReference type="PROSITE" id="PS50885">
    <property type="entry name" value="HAMP"/>
    <property type="match status" value="1"/>
</dbReference>
<dbReference type="SMART" id="SM00304">
    <property type="entry name" value="HAMP"/>
    <property type="match status" value="1"/>
</dbReference>
<feature type="domain" description="Histidine kinase" evidence="10">
    <location>
        <begin position="235"/>
        <end position="440"/>
    </location>
</feature>
<dbReference type="EC" id="2.7.13.3" evidence="3"/>
<dbReference type="SUPFAM" id="SSF55874">
    <property type="entry name" value="ATPase domain of HSP90 chaperone/DNA topoisomerase II/histidine kinase"/>
    <property type="match status" value="1"/>
</dbReference>
<keyword evidence="4" id="KW-0597">Phosphoprotein</keyword>
<evidence type="ECO:0000259" key="11">
    <source>
        <dbReference type="PROSITE" id="PS50885"/>
    </source>
</evidence>
<dbReference type="PANTHER" id="PTHR44936:SF10">
    <property type="entry name" value="SENSOR PROTEIN RSTB"/>
    <property type="match status" value="1"/>
</dbReference>
<dbReference type="OrthoDB" id="9804645at2"/>
<keyword evidence="9" id="KW-0812">Transmembrane</keyword>
<dbReference type="InterPro" id="IPR003594">
    <property type="entry name" value="HATPase_dom"/>
</dbReference>
<dbReference type="InterPro" id="IPR036890">
    <property type="entry name" value="HATPase_C_sf"/>
</dbReference>
<evidence type="ECO:0000313" key="13">
    <source>
        <dbReference type="Proteomes" id="UP000058012"/>
    </source>
</evidence>
<dbReference type="STRING" id="1117702.AQZ52_06650"/>
<keyword evidence="8" id="KW-0067">ATP-binding</keyword>
<dbReference type="InterPro" id="IPR050980">
    <property type="entry name" value="2C_sensor_his_kinase"/>
</dbReference>
<dbReference type="GO" id="GO:0005524">
    <property type="term" value="F:ATP binding"/>
    <property type="evidence" value="ECO:0007669"/>
    <property type="project" value="UniProtKB-KW"/>
</dbReference>
<accession>A0A117UYK1</accession>
<comment type="caution">
    <text evidence="12">The sequence shown here is derived from an EMBL/GenBank/DDBJ whole genome shotgun (WGS) entry which is preliminary data.</text>
</comment>
<keyword evidence="6" id="KW-0547">Nucleotide-binding</keyword>
<organism evidence="12 13">
    <name type="scientific">Novosphingobium fuchskuhlense</name>
    <dbReference type="NCBI Taxonomy" id="1117702"/>
    <lineage>
        <taxon>Bacteria</taxon>
        <taxon>Pseudomonadati</taxon>
        <taxon>Pseudomonadota</taxon>
        <taxon>Alphaproteobacteria</taxon>
        <taxon>Sphingomonadales</taxon>
        <taxon>Sphingomonadaceae</taxon>
        <taxon>Novosphingobium</taxon>
    </lineage>
</organism>
<protein>
    <recommendedName>
        <fullName evidence="3">histidine kinase</fullName>
        <ecNumber evidence="3">2.7.13.3</ecNumber>
    </recommendedName>
</protein>
<name>A0A117UYK1_9SPHN</name>
<dbReference type="SUPFAM" id="SSF47384">
    <property type="entry name" value="Homodimeric domain of signal transducing histidine kinase"/>
    <property type="match status" value="1"/>
</dbReference>
<keyword evidence="5" id="KW-0808">Transferase</keyword>
<comment type="catalytic activity">
    <reaction evidence="1">
        <text>ATP + protein L-histidine = ADP + protein N-phospho-L-histidine.</text>
        <dbReference type="EC" id="2.7.13.3"/>
    </reaction>
</comment>
<evidence type="ECO:0000256" key="5">
    <source>
        <dbReference type="ARBA" id="ARBA00022679"/>
    </source>
</evidence>
<keyword evidence="9" id="KW-1133">Transmembrane helix</keyword>
<dbReference type="SMART" id="SM00387">
    <property type="entry name" value="HATPase_c"/>
    <property type="match status" value="1"/>
</dbReference>
<dbReference type="PANTHER" id="PTHR44936">
    <property type="entry name" value="SENSOR PROTEIN CREC"/>
    <property type="match status" value="1"/>
</dbReference>
<reference evidence="12 13" key="1">
    <citation type="submission" date="2015-10" db="EMBL/GenBank/DDBJ databases">
        <title>Draft genome sequence of Novosphingobium fuchskuhlense DSM 25065 isolated from a surface water sample of the southwest basin of Lake Grosse Fuchskuhle.</title>
        <authorList>
            <person name="Ruckert C."/>
            <person name="Winkler A."/>
            <person name="Glaeser J."/>
            <person name="Grossart H.-P."/>
            <person name="Kalinowski J."/>
            <person name="Glaeser S."/>
        </authorList>
    </citation>
    <scope>NUCLEOTIDE SEQUENCE [LARGE SCALE GENOMIC DNA]</scope>
    <source>
        <strain evidence="12 13">FNE08-7</strain>
    </source>
</reference>
<dbReference type="Pfam" id="PF02518">
    <property type="entry name" value="HATPase_c"/>
    <property type="match status" value="1"/>
</dbReference>
<keyword evidence="9" id="KW-0472">Membrane</keyword>
<evidence type="ECO:0000256" key="2">
    <source>
        <dbReference type="ARBA" id="ARBA00004370"/>
    </source>
</evidence>
<comment type="subcellular location">
    <subcellularLocation>
        <location evidence="2">Membrane</location>
    </subcellularLocation>
</comment>
<dbReference type="Gene3D" id="3.30.565.10">
    <property type="entry name" value="Histidine kinase-like ATPase, C-terminal domain"/>
    <property type="match status" value="1"/>
</dbReference>
<dbReference type="InterPro" id="IPR004358">
    <property type="entry name" value="Sig_transdc_His_kin-like_C"/>
</dbReference>
<proteinExistence type="predicted"/>
<dbReference type="Pfam" id="PF00672">
    <property type="entry name" value="HAMP"/>
    <property type="match status" value="1"/>
</dbReference>
<evidence type="ECO:0000256" key="7">
    <source>
        <dbReference type="ARBA" id="ARBA00022777"/>
    </source>
</evidence>
<evidence type="ECO:0000256" key="8">
    <source>
        <dbReference type="ARBA" id="ARBA00022840"/>
    </source>
</evidence>
<dbReference type="Proteomes" id="UP000058012">
    <property type="component" value="Unassembled WGS sequence"/>
</dbReference>